<proteinExistence type="predicted"/>
<dbReference type="GeneID" id="6994968"/>
<evidence type="ECO:0000256" key="2">
    <source>
        <dbReference type="ARBA" id="ARBA00023242"/>
    </source>
</evidence>
<dbReference type="EMBL" id="DS989727">
    <property type="protein sequence ID" value="EEA05364.1"/>
    <property type="molecule type" value="Genomic_DNA"/>
</dbReference>
<dbReference type="GO" id="GO:0003723">
    <property type="term" value="F:RNA binding"/>
    <property type="evidence" value="ECO:0007669"/>
    <property type="project" value="TreeGrafter"/>
</dbReference>
<evidence type="ECO:0000313" key="5">
    <source>
        <dbReference type="Proteomes" id="UP000001460"/>
    </source>
</evidence>
<keyword evidence="2" id="KW-0539">Nucleus</keyword>
<dbReference type="AlphaFoldDB" id="B6AC11"/>
<dbReference type="Proteomes" id="UP000001460">
    <property type="component" value="Unassembled WGS sequence"/>
</dbReference>
<dbReference type="OMA" id="NDSHKMP"/>
<dbReference type="VEuPathDB" id="CryptoDB:CMU_023690"/>
<organism evidence="4 5">
    <name type="scientific">Cryptosporidium muris (strain RN66)</name>
    <dbReference type="NCBI Taxonomy" id="441375"/>
    <lineage>
        <taxon>Eukaryota</taxon>
        <taxon>Sar</taxon>
        <taxon>Alveolata</taxon>
        <taxon>Apicomplexa</taxon>
        <taxon>Conoidasida</taxon>
        <taxon>Coccidia</taxon>
        <taxon>Eucoccidiorida</taxon>
        <taxon>Eimeriorina</taxon>
        <taxon>Cryptosporidiidae</taxon>
        <taxon>Cryptosporidium</taxon>
    </lineage>
</organism>
<dbReference type="InterPro" id="IPR039883">
    <property type="entry name" value="Fcf2/DNTTIP2"/>
</dbReference>
<reference evidence="4" key="1">
    <citation type="submission" date="2008-06" db="EMBL/GenBank/DDBJ databases">
        <authorList>
            <person name="Lorenzi H."/>
            <person name="Inman J."/>
            <person name="Miller J."/>
            <person name="Schobel S."/>
            <person name="Amedeo P."/>
            <person name="Caler E.V."/>
            <person name="da Silva J."/>
        </authorList>
    </citation>
    <scope>NUCLEOTIDE SEQUENCE [LARGE SCALE GENOMIC DNA]</scope>
    <source>
        <strain evidence="4">RN66</strain>
    </source>
</reference>
<dbReference type="PANTHER" id="PTHR21686:SF12">
    <property type="entry name" value="DEOXYNUCLEOTIDYLTRANSFERASE TERMINAL-INTERACTING PROTEIN 2"/>
    <property type="match status" value="1"/>
</dbReference>
<accession>B6AC11</accession>
<dbReference type="Pfam" id="PF08698">
    <property type="entry name" value="Fcf2"/>
    <property type="match status" value="1"/>
</dbReference>
<gene>
    <name evidence="4" type="ORF">CMU_023690</name>
</gene>
<evidence type="ECO:0000259" key="3">
    <source>
        <dbReference type="Pfam" id="PF08698"/>
    </source>
</evidence>
<dbReference type="GO" id="GO:0005730">
    <property type="term" value="C:nucleolus"/>
    <property type="evidence" value="ECO:0007669"/>
    <property type="project" value="UniProtKB-SubCell"/>
</dbReference>
<evidence type="ECO:0000313" key="4">
    <source>
        <dbReference type="EMBL" id="EEA05364.1"/>
    </source>
</evidence>
<dbReference type="STRING" id="441375.B6AC11"/>
<dbReference type="GO" id="GO:0006396">
    <property type="term" value="P:RNA processing"/>
    <property type="evidence" value="ECO:0007669"/>
    <property type="project" value="TreeGrafter"/>
</dbReference>
<feature type="domain" description="Fcf2 pre-rRNA processing C-terminal" evidence="3">
    <location>
        <begin position="88"/>
        <end position="185"/>
    </location>
</feature>
<keyword evidence="5" id="KW-1185">Reference proteome</keyword>
<protein>
    <recommendedName>
        <fullName evidence="3">Fcf2 pre-rRNA processing C-terminal domain-containing protein</fullName>
    </recommendedName>
</protein>
<sequence length="212" mass="24339">MSDISYDSFFSGLKPPVNNKDLYILSQDGNDFDTQAPPGVINISSHHQLSYEESVNVPNISIDENLQSKPVDNKKQKLKEIKLELSRRLKGWFGLPLQEHSPEILREFRALHLRNSVGPKAFYKSDNSMKNPPKYFSFGRVIDNSKLRTGFGSECSTAQSTSNKSGSSFVQELVRDSSTQKWANMKYNEIQTIKQKGAKKWYKKQILKRRKF</sequence>
<name>B6AC11_CRYMR</name>
<dbReference type="PANTHER" id="PTHR21686">
    <property type="entry name" value="DEOXYNUCLEOTIDYLTRANSFERASE TERMINAL-INTERACTING PROTEIN 2"/>
    <property type="match status" value="1"/>
</dbReference>
<comment type="subcellular location">
    <subcellularLocation>
        <location evidence="1">Nucleus</location>
        <location evidence="1">Nucleolus</location>
    </subcellularLocation>
</comment>
<dbReference type="eggNOG" id="KOG3100">
    <property type="taxonomic scope" value="Eukaryota"/>
</dbReference>
<evidence type="ECO:0000256" key="1">
    <source>
        <dbReference type="ARBA" id="ARBA00004604"/>
    </source>
</evidence>
<dbReference type="RefSeq" id="XP_002139713.1">
    <property type="nucleotide sequence ID" value="XM_002139677.1"/>
</dbReference>
<dbReference type="OrthoDB" id="427886at2759"/>
<dbReference type="InterPro" id="IPR014810">
    <property type="entry name" value="Fcf2_C"/>
</dbReference>